<dbReference type="SUPFAM" id="SSF48208">
    <property type="entry name" value="Six-hairpin glycosidases"/>
    <property type="match status" value="1"/>
</dbReference>
<reference evidence="3" key="2">
    <citation type="submission" date="2020-09" db="EMBL/GenBank/DDBJ databases">
        <authorList>
            <person name="Sun Q."/>
            <person name="Sedlacek I."/>
        </authorList>
    </citation>
    <scope>NUCLEOTIDE SEQUENCE</scope>
    <source>
        <strain evidence="3">CCM 8711</strain>
    </source>
</reference>
<keyword evidence="2" id="KW-0732">Signal</keyword>
<dbReference type="SUPFAM" id="SSF52317">
    <property type="entry name" value="Class I glutamine amidotransferase-like"/>
    <property type="match status" value="1"/>
</dbReference>
<protein>
    <recommendedName>
        <fullName evidence="5">Glycoside hydrolase family 88 protein</fullName>
    </recommendedName>
</protein>
<dbReference type="Proteomes" id="UP000662074">
    <property type="component" value="Unassembled WGS sequence"/>
</dbReference>
<evidence type="ECO:0000256" key="1">
    <source>
        <dbReference type="ARBA" id="ARBA00022801"/>
    </source>
</evidence>
<dbReference type="InterPro" id="IPR008928">
    <property type="entry name" value="6-hairpin_glycosidase_sf"/>
</dbReference>
<dbReference type="AlphaFoldDB" id="A0A917J7M2"/>
<evidence type="ECO:0000313" key="4">
    <source>
        <dbReference type="Proteomes" id="UP000662074"/>
    </source>
</evidence>
<dbReference type="GO" id="GO:0016787">
    <property type="term" value="F:hydrolase activity"/>
    <property type="evidence" value="ECO:0007669"/>
    <property type="project" value="UniProtKB-KW"/>
</dbReference>
<name>A0A917J7M2_9SPHI</name>
<feature type="signal peptide" evidence="2">
    <location>
        <begin position="1"/>
        <end position="20"/>
    </location>
</feature>
<dbReference type="RefSeq" id="WP_188413651.1">
    <property type="nucleotide sequence ID" value="NZ_BMDO01000001.1"/>
</dbReference>
<comment type="caution">
    <text evidence="3">The sequence shown here is derived from an EMBL/GenBank/DDBJ whole genome shotgun (WGS) entry which is preliminary data.</text>
</comment>
<feature type="chain" id="PRO_5037471195" description="Glycoside hydrolase family 88 protein" evidence="2">
    <location>
        <begin position="21"/>
        <end position="633"/>
    </location>
</feature>
<dbReference type="Pfam" id="PF07470">
    <property type="entry name" value="Glyco_hydro_88"/>
    <property type="match status" value="1"/>
</dbReference>
<evidence type="ECO:0000313" key="3">
    <source>
        <dbReference type="EMBL" id="GGI49395.1"/>
    </source>
</evidence>
<evidence type="ECO:0000256" key="2">
    <source>
        <dbReference type="SAM" id="SignalP"/>
    </source>
</evidence>
<dbReference type="Gene3D" id="3.40.50.880">
    <property type="match status" value="1"/>
</dbReference>
<proteinExistence type="predicted"/>
<dbReference type="Gene3D" id="1.50.10.10">
    <property type="match status" value="1"/>
</dbReference>
<dbReference type="InterPro" id="IPR012341">
    <property type="entry name" value="6hp_glycosidase-like_sf"/>
</dbReference>
<gene>
    <name evidence="3" type="ORF">GCM10011425_06070</name>
</gene>
<reference evidence="3" key="1">
    <citation type="journal article" date="2014" name="Int. J. Syst. Evol. Microbiol.">
        <title>Complete genome sequence of Corynebacterium casei LMG S-19264T (=DSM 44701T), isolated from a smear-ripened cheese.</title>
        <authorList>
            <consortium name="US DOE Joint Genome Institute (JGI-PGF)"/>
            <person name="Walter F."/>
            <person name="Albersmeier A."/>
            <person name="Kalinowski J."/>
            <person name="Ruckert C."/>
        </authorList>
    </citation>
    <scope>NUCLEOTIDE SEQUENCE</scope>
    <source>
        <strain evidence="3">CCM 8711</strain>
    </source>
</reference>
<accession>A0A917J7M2</accession>
<dbReference type="InterPro" id="IPR029062">
    <property type="entry name" value="Class_I_gatase-like"/>
</dbReference>
<sequence>MSKKLFGFLLLLLSIQYAQAQPYSQRMAQTAMKVWPDTMKAHWTYEQGVVWRGIEDVWLQTADRKYFQYIKNRVDVHLNDDGTIKGYKIEDHNIDNILCGRTVLSLYQVLGTEKYYKTVKILREQLSKQPRVPEGGFWHKKRYPNQMWLDGLYMGEPFYAEYANAFHEDTAFNDIAKQFILMERMARDSKTGLLYHAWDQSHKERWSNPKTGQSPNFWGRAMGWYGMALVDVLDQMPANHPKRAELLVILNRFATAVAKYQDKPSGLWYQVLDKGASKGNYLEASASCMFVYTLAKGVRQHNLPDYFLKIADSGYKGIINKFISTDADGNINLNGTVSVAGLGGDPYRDGSYEYYLKEKVVTNDAKGVGAFIQASVEMERRADLAKGKDKAVMLDSYFNSERKKDITGKMVPTHYKWEQRDNNGISLFGHIFNNYGLNLATLYQAPTTANLKPAAVYVIIDADIPKENPDAKYVEPAHVTAISEWVKQGGVLLVLHNDTGNAEFKHMNTLMSKFGMPFKENSINHVQGSQFEQGAVMIPAGNPVFKTAKKIYIKEISTFNLTAPAKPVLNHKGEVAVAMAKYGKGTVLAVGDPWFYNEYLDGRKLPADFDNFKAANDVVAWLVQQIPGATSKK</sequence>
<organism evidence="3 4">
    <name type="scientific">Mucilaginibacter galii</name>
    <dbReference type="NCBI Taxonomy" id="2005073"/>
    <lineage>
        <taxon>Bacteria</taxon>
        <taxon>Pseudomonadati</taxon>
        <taxon>Bacteroidota</taxon>
        <taxon>Sphingobacteriia</taxon>
        <taxon>Sphingobacteriales</taxon>
        <taxon>Sphingobacteriaceae</taxon>
        <taxon>Mucilaginibacter</taxon>
    </lineage>
</organism>
<dbReference type="InterPro" id="IPR052043">
    <property type="entry name" value="PolySaccharide_Degr_Enz"/>
</dbReference>
<keyword evidence="4" id="KW-1185">Reference proteome</keyword>
<dbReference type="InterPro" id="IPR010905">
    <property type="entry name" value="Glyco_hydro_88"/>
</dbReference>
<dbReference type="GO" id="GO:0005975">
    <property type="term" value="P:carbohydrate metabolic process"/>
    <property type="evidence" value="ECO:0007669"/>
    <property type="project" value="InterPro"/>
</dbReference>
<keyword evidence="1" id="KW-0378">Hydrolase</keyword>
<dbReference type="PANTHER" id="PTHR33886">
    <property type="entry name" value="UNSATURATED RHAMNOGALACTURONAN HYDROLASE (EUROFUNG)"/>
    <property type="match status" value="1"/>
</dbReference>
<dbReference type="EMBL" id="BMDO01000001">
    <property type="protein sequence ID" value="GGI49395.1"/>
    <property type="molecule type" value="Genomic_DNA"/>
</dbReference>
<evidence type="ECO:0008006" key="5">
    <source>
        <dbReference type="Google" id="ProtNLM"/>
    </source>
</evidence>
<dbReference type="PANTHER" id="PTHR33886:SF8">
    <property type="entry name" value="UNSATURATED RHAMNOGALACTURONAN HYDROLASE (EUROFUNG)"/>
    <property type="match status" value="1"/>
</dbReference>